<protein>
    <submittedName>
        <fullName evidence="1">Uncharacterized protein</fullName>
    </submittedName>
</protein>
<organism evidence="1 2">
    <name type="scientific">Trachymyrmex cornetzi</name>
    <dbReference type="NCBI Taxonomy" id="471704"/>
    <lineage>
        <taxon>Eukaryota</taxon>
        <taxon>Metazoa</taxon>
        <taxon>Ecdysozoa</taxon>
        <taxon>Arthropoda</taxon>
        <taxon>Hexapoda</taxon>
        <taxon>Insecta</taxon>
        <taxon>Pterygota</taxon>
        <taxon>Neoptera</taxon>
        <taxon>Endopterygota</taxon>
        <taxon>Hymenoptera</taxon>
        <taxon>Apocrita</taxon>
        <taxon>Aculeata</taxon>
        <taxon>Formicoidea</taxon>
        <taxon>Formicidae</taxon>
        <taxon>Myrmicinae</taxon>
        <taxon>Trachymyrmex</taxon>
    </lineage>
</organism>
<accession>A0A151JAV1</accession>
<evidence type="ECO:0000313" key="2">
    <source>
        <dbReference type="Proteomes" id="UP000078492"/>
    </source>
</evidence>
<keyword evidence="2" id="KW-1185">Reference proteome</keyword>
<proteinExistence type="predicted"/>
<evidence type="ECO:0000313" key="1">
    <source>
        <dbReference type="EMBL" id="KYN22237.1"/>
    </source>
</evidence>
<name>A0A151JAV1_9HYME</name>
<reference evidence="1 2" key="1">
    <citation type="submission" date="2015-09" db="EMBL/GenBank/DDBJ databases">
        <title>Trachymyrmex cornetzi WGS genome.</title>
        <authorList>
            <person name="Nygaard S."/>
            <person name="Hu H."/>
            <person name="Boomsma J."/>
            <person name="Zhang G."/>
        </authorList>
    </citation>
    <scope>NUCLEOTIDE SEQUENCE [LARGE SCALE GENOMIC DNA]</scope>
    <source>
        <strain evidence="1">Tcor2-1</strain>
        <tissue evidence="1">Whole body</tissue>
    </source>
</reference>
<dbReference type="EMBL" id="KQ979216">
    <property type="protein sequence ID" value="KYN22237.1"/>
    <property type="molecule type" value="Genomic_DNA"/>
</dbReference>
<dbReference type="Proteomes" id="UP000078492">
    <property type="component" value="Unassembled WGS sequence"/>
</dbReference>
<feature type="non-terminal residue" evidence="1">
    <location>
        <position position="1"/>
    </location>
</feature>
<gene>
    <name evidence="1" type="ORF">ALC57_05364</name>
</gene>
<dbReference type="AlphaFoldDB" id="A0A151JAV1"/>
<sequence length="110" mass="12803">ILPYNEILITEKFQVELIIGLKAGRGGGIEVRYRITSTDLRSPVFYEAFQKNAHSCGELMSSIYVISTFVSLYSRIITKMRQTYLLIWSRMWIQVNAATESWRQSKTYLL</sequence>